<name>A0A7G8PWL1_9FLAO</name>
<keyword evidence="3" id="KW-1185">Reference proteome</keyword>
<dbReference type="Proteomes" id="UP000515514">
    <property type="component" value="Chromosome"/>
</dbReference>
<feature type="transmembrane region" description="Helical" evidence="1">
    <location>
        <begin position="44"/>
        <end position="61"/>
    </location>
</feature>
<proteinExistence type="predicted"/>
<dbReference type="EMBL" id="CP052909">
    <property type="protein sequence ID" value="QNJ98727.1"/>
    <property type="molecule type" value="Genomic_DNA"/>
</dbReference>
<reference evidence="2 3" key="1">
    <citation type="submission" date="2020-04" db="EMBL/GenBank/DDBJ databases">
        <title>Genome sequence of Altibacter aquimarinus strain ALE3EI.</title>
        <authorList>
            <person name="Oh H.-M."/>
            <person name="Jang D."/>
        </authorList>
    </citation>
    <scope>NUCLEOTIDE SEQUENCE [LARGE SCALE GENOMIC DNA]</scope>
    <source>
        <strain evidence="2 3">ALE3EI</strain>
    </source>
</reference>
<dbReference type="KEGG" id="alti:ALE3EI_2182"/>
<protein>
    <recommendedName>
        <fullName evidence="4">Adenylosuccinate synthetase</fullName>
    </recommendedName>
</protein>
<evidence type="ECO:0000256" key="1">
    <source>
        <dbReference type="SAM" id="Phobius"/>
    </source>
</evidence>
<sequence length="70" mass="8228">MYTVTNQIFIMYHPFGLTYGFQIPKEVPHPDNNSPIDLTNTADIIIYIAIPIAVLILYFIWRRKLMKSKK</sequence>
<accession>A0A7G8PWL1</accession>
<evidence type="ECO:0000313" key="3">
    <source>
        <dbReference type="Proteomes" id="UP000515514"/>
    </source>
</evidence>
<keyword evidence="1" id="KW-0472">Membrane</keyword>
<evidence type="ECO:0008006" key="4">
    <source>
        <dbReference type="Google" id="ProtNLM"/>
    </source>
</evidence>
<dbReference type="AlphaFoldDB" id="A0A7G8PWL1"/>
<keyword evidence="1" id="KW-0812">Transmembrane</keyword>
<organism evidence="2 3">
    <name type="scientific">Constantimarinum furrinae</name>
    <dbReference type="NCBI Taxonomy" id="2562285"/>
    <lineage>
        <taxon>Bacteria</taxon>
        <taxon>Pseudomonadati</taxon>
        <taxon>Bacteroidota</taxon>
        <taxon>Flavobacteriia</taxon>
        <taxon>Flavobacteriales</taxon>
        <taxon>Flavobacteriaceae</taxon>
        <taxon>Altibacter/Constantimarinum group</taxon>
        <taxon>Constantimarinum</taxon>
    </lineage>
</organism>
<gene>
    <name evidence="2" type="ORF">ALE3EI_2182</name>
</gene>
<evidence type="ECO:0000313" key="2">
    <source>
        <dbReference type="EMBL" id="QNJ98727.1"/>
    </source>
</evidence>
<keyword evidence="1" id="KW-1133">Transmembrane helix</keyword>